<keyword evidence="3 5" id="KW-1133">Transmembrane helix</keyword>
<evidence type="ECO:0000256" key="5">
    <source>
        <dbReference type="SAM" id="Phobius"/>
    </source>
</evidence>
<feature type="transmembrane region" description="Helical" evidence="5">
    <location>
        <begin position="181"/>
        <end position="201"/>
    </location>
</feature>
<evidence type="ECO:0000256" key="4">
    <source>
        <dbReference type="ARBA" id="ARBA00023136"/>
    </source>
</evidence>
<dbReference type="EMBL" id="JABELV010000105">
    <property type="protein sequence ID" value="KAG7530897.1"/>
    <property type="molecule type" value="Genomic_DNA"/>
</dbReference>
<evidence type="ECO:0000313" key="8">
    <source>
        <dbReference type="Proteomes" id="UP000812966"/>
    </source>
</evidence>
<name>A0A8K0JI98_9TREE</name>
<dbReference type="AlphaFoldDB" id="A0A8K0JI98"/>
<feature type="transmembrane region" description="Helical" evidence="5">
    <location>
        <begin position="141"/>
        <end position="161"/>
    </location>
</feature>
<accession>A0A8K0JI98</accession>
<feature type="domain" description="DUF202" evidence="6">
    <location>
        <begin position="26"/>
        <end position="165"/>
    </location>
</feature>
<dbReference type="InterPro" id="IPR003807">
    <property type="entry name" value="DUF202"/>
</dbReference>
<organism evidence="7 8">
    <name type="scientific">Filobasidium floriforme</name>
    <dbReference type="NCBI Taxonomy" id="5210"/>
    <lineage>
        <taxon>Eukaryota</taxon>
        <taxon>Fungi</taxon>
        <taxon>Dikarya</taxon>
        <taxon>Basidiomycota</taxon>
        <taxon>Agaricomycotina</taxon>
        <taxon>Tremellomycetes</taxon>
        <taxon>Filobasidiales</taxon>
        <taxon>Filobasidiaceae</taxon>
        <taxon>Filobasidium</taxon>
    </lineage>
</organism>
<evidence type="ECO:0000259" key="6">
    <source>
        <dbReference type="Pfam" id="PF02656"/>
    </source>
</evidence>
<comment type="caution">
    <text evidence="7">The sequence shown here is derived from an EMBL/GenBank/DDBJ whole genome shotgun (WGS) entry which is preliminary data.</text>
</comment>
<comment type="subcellular location">
    <subcellularLocation>
        <location evidence="1">Endomembrane system</location>
        <topology evidence="1">Multi-pass membrane protein</topology>
    </subcellularLocation>
</comment>
<reference evidence="7" key="1">
    <citation type="submission" date="2020-04" db="EMBL/GenBank/DDBJ databases">
        <title>Analysis of mating type loci in Filobasidium floriforme.</title>
        <authorList>
            <person name="Nowrousian M."/>
        </authorList>
    </citation>
    <scope>NUCLEOTIDE SEQUENCE</scope>
    <source>
        <strain evidence="7">CBS 6242</strain>
    </source>
</reference>
<evidence type="ECO:0000256" key="2">
    <source>
        <dbReference type="ARBA" id="ARBA00022692"/>
    </source>
</evidence>
<keyword evidence="8" id="KW-1185">Reference proteome</keyword>
<dbReference type="Proteomes" id="UP000812966">
    <property type="component" value="Unassembled WGS sequence"/>
</dbReference>
<dbReference type="Pfam" id="PF02656">
    <property type="entry name" value="DUF202"/>
    <property type="match status" value="1"/>
</dbReference>
<gene>
    <name evidence="7" type="ORF">FFLO_04720</name>
</gene>
<dbReference type="PANTHER" id="PTHR34187">
    <property type="entry name" value="FGR18P"/>
    <property type="match status" value="1"/>
</dbReference>
<sequence>MPLFALAKMGFNPKLAVVDNRFSNPRDLAANERNFLTSIRMICGLLAVTAALLLKFRFTNQSVDALRLDISGSGSSESGNNNLLARRFGQAGTADQNAYAWASILGYLPPDHPTTPTPSDSTPEPIDTTPLLETNRISTPLGSIVFVICVFILISSTYGYSHTHKQLARGEAFAGSWKLEGSMTIVLAALLFAASVTFLTIGRISA</sequence>
<keyword evidence="2 5" id="KW-0812">Transmembrane</keyword>
<dbReference type="InterPro" id="IPR052053">
    <property type="entry name" value="IM_YidH-like"/>
</dbReference>
<evidence type="ECO:0000256" key="3">
    <source>
        <dbReference type="ARBA" id="ARBA00022989"/>
    </source>
</evidence>
<dbReference type="PANTHER" id="PTHR34187:SF3">
    <property type="entry name" value="DUF DOMAIN PROTEIN (AFU_ORTHOLOGUE AFUA_6G11150)"/>
    <property type="match status" value="1"/>
</dbReference>
<keyword evidence="4 5" id="KW-0472">Membrane</keyword>
<proteinExistence type="predicted"/>
<feature type="transmembrane region" description="Helical" evidence="5">
    <location>
        <begin position="35"/>
        <end position="54"/>
    </location>
</feature>
<protein>
    <recommendedName>
        <fullName evidence="6">DUF202 domain-containing protein</fullName>
    </recommendedName>
</protein>
<evidence type="ECO:0000313" key="7">
    <source>
        <dbReference type="EMBL" id="KAG7530897.1"/>
    </source>
</evidence>
<dbReference type="GO" id="GO:0012505">
    <property type="term" value="C:endomembrane system"/>
    <property type="evidence" value="ECO:0007669"/>
    <property type="project" value="UniProtKB-SubCell"/>
</dbReference>
<evidence type="ECO:0000256" key="1">
    <source>
        <dbReference type="ARBA" id="ARBA00004127"/>
    </source>
</evidence>